<keyword evidence="2" id="KW-1185">Reference proteome</keyword>
<proteinExistence type="predicted"/>
<organism evidence="1 2">
    <name type="scientific">Grifola frondosa</name>
    <name type="common">Maitake</name>
    <name type="synonym">Polyporus frondosus</name>
    <dbReference type="NCBI Taxonomy" id="5627"/>
    <lineage>
        <taxon>Eukaryota</taxon>
        <taxon>Fungi</taxon>
        <taxon>Dikarya</taxon>
        <taxon>Basidiomycota</taxon>
        <taxon>Agaricomycotina</taxon>
        <taxon>Agaricomycetes</taxon>
        <taxon>Polyporales</taxon>
        <taxon>Grifolaceae</taxon>
        <taxon>Grifola</taxon>
    </lineage>
</organism>
<accession>A0A1C7MGD0</accession>
<sequence>MLTEPAPITITFAPGATRPLPVLLVDVPLTSSSVYRPSFPDTSVVRTRACSSYSSHDTSYGFRGDFYDLKPEVPDIHPVVELAGYKFTIFGSIRIRPMNTTITRRYHAFPSDMNAETTRRNMFRHPFSSHMHVFRESSPMFQPREQEDFRDGWGDIAGPDSATCFKGSRCIHEPPWSKLTLPSRGQPHGFVSRPTLSIACSSNRRFTAIYYGVPACSFCSYHGCMTCSVPSDNDKQNEGRLPDVVIRHLHAKRTPVPALHTSSIMMLIMNIRRRWRNAFRRARAVADVGGTSRSPRHSVLSPW</sequence>
<protein>
    <submittedName>
        <fullName evidence="1">Uncharacterized protein</fullName>
    </submittedName>
</protein>
<reference evidence="1 2" key="1">
    <citation type="submission" date="2016-03" db="EMBL/GenBank/DDBJ databases">
        <title>Whole genome sequencing of Grifola frondosa 9006-11.</title>
        <authorList>
            <person name="Min B."/>
            <person name="Park H."/>
            <person name="Kim J.-G."/>
            <person name="Cho H."/>
            <person name="Oh Y.-L."/>
            <person name="Kong W.-S."/>
            <person name="Choi I.-G."/>
        </authorList>
    </citation>
    <scope>NUCLEOTIDE SEQUENCE [LARGE SCALE GENOMIC DNA]</scope>
    <source>
        <strain evidence="1 2">9006-11</strain>
    </source>
</reference>
<evidence type="ECO:0000313" key="1">
    <source>
        <dbReference type="EMBL" id="OBZ75888.1"/>
    </source>
</evidence>
<dbReference type="AlphaFoldDB" id="A0A1C7MGD0"/>
<dbReference type="Proteomes" id="UP000092993">
    <property type="component" value="Unassembled WGS sequence"/>
</dbReference>
<name>A0A1C7MGD0_GRIFR</name>
<dbReference type="EMBL" id="LUGG01000004">
    <property type="protein sequence ID" value="OBZ75888.1"/>
    <property type="molecule type" value="Genomic_DNA"/>
</dbReference>
<gene>
    <name evidence="1" type="ORF">A0H81_04117</name>
</gene>
<evidence type="ECO:0000313" key="2">
    <source>
        <dbReference type="Proteomes" id="UP000092993"/>
    </source>
</evidence>
<comment type="caution">
    <text evidence="1">The sequence shown here is derived from an EMBL/GenBank/DDBJ whole genome shotgun (WGS) entry which is preliminary data.</text>
</comment>